<evidence type="ECO:0000313" key="2">
    <source>
        <dbReference type="Proteomes" id="UP000027120"/>
    </source>
</evidence>
<gene>
    <name evidence="1" type="ORF">CISIN_1g043242mg</name>
</gene>
<dbReference type="Gene3D" id="6.10.140.1230">
    <property type="match status" value="1"/>
</dbReference>
<proteinExistence type="predicted"/>
<dbReference type="EMBL" id="KK787362">
    <property type="protein sequence ID" value="KDO38841.1"/>
    <property type="molecule type" value="Genomic_DNA"/>
</dbReference>
<protein>
    <submittedName>
        <fullName evidence="1">Uncharacterized protein</fullName>
    </submittedName>
</protein>
<evidence type="ECO:0000313" key="1">
    <source>
        <dbReference type="EMBL" id="KDO38841.1"/>
    </source>
</evidence>
<reference evidence="1 2" key="1">
    <citation type="submission" date="2014-04" db="EMBL/GenBank/DDBJ databases">
        <authorList>
            <consortium name="International Citrus Genome Consortium"/>
            <person name="Gmitter F."/>
            <person name="Chen C."/>
            <person name="Farmerie W."/>
            <person name="Harkins T."/>
            <person name="Desany B."/>
            <person name="Mohiuddin M."/>
            <person name="Kodira C."/>
            <person name="Borodovsky M."/>
            <person name="Lomsadze A."/>
            <person name="Burns P."/>
            <person name="Jenkins J."/>
            <person name="Prochnik S."/>
            <person name="Shu S."/>
            <person name="Chapman J."/>
            <person name="Pitluck S."/>
            <person name="Schmutz J."/>
            <person name="Rokhsar D."/>
        </authorList>
    </citation>
    <scope>NUCLEOTIDE SEQUENCE</scope>
</reference>
<dbReference type="Proteomes" id="UP000027120">
    <property type="component" value="Unassembled WGS sequence"/>
</dbReference>
<dbReference type="GO" id="GO:0000815">
    <property type="term" value="C:ESCRT III complex"/>
    <property type="evidence" value="ECO:0000318"/>
    <property type="project" value="GO_Central"/>
</dbReference>
<dbReference type="GO" id="GO:0015031">
    <property type="term" value="P:protein transport"/>
    <property type="evidence" value="ECO:0000318"/>
    <property type="project" value="GO_Central"/>
</dbReference>
<dbReference type="InterPro" id="IPR005024">
    <property type="entry name" value="Snf7_fam"/>
</dbReference>
<organism evidence="1 2">
    <name type="scientific">Citrus sinensis</name>
    <name type="common">Sweet orange</name>
    <name type="synonym">Citrus aurantium var. sinensis</name>
    <dbReference type="NCBI Taxonomy" id="2711"/>
    <lineage>
        <taxon>Eukaryota</taxon>
        <taxon>Viridiplantae</taxon>
        <taxon>Streptophyta</taxon>
        <taxon>Embryophyta</taxon>
        <taxon>Tracheophyta</taxon>
        <taxon>Spermatophyta</taxon>
        <taxon>Magnoliopsida</taxon>
        <taxon>eudicotyledons</taxon>
        <taxon>Gunneridae</taxon>
        <taxon>Pentapetalae</taxon>
        <taxon>rosids</taxon>
        <taxon>malvids</taxon>
        <taxon>Sapindales</taxon>
        <taxon>Rutaceae</taxon>
        <taxon>Aurantioideae</taxon>
        <taxon>Citrus</taxon>
    </lineage>
</organism>
<dbReference type="GO" id="GO:0032509">
    <property type="term" value="P:endosome transport via multivesicular body sorting pathway"/>
    <property type="evidence" value="ECO:0000318"/>
    <property type="project" value="GO_Central"/>
</dbReference>
<dbReference type="STRING" id="2711.A0A067DJP6"/>
<dbReference type="GO" id="GO:0045324">
    <property type="term" value="P:late endosome to vacuole transport"/>
    <property type="evidence" value="ECO:0000318"/>
    <property type="project" value="GO_Central"/>
</dbReference>
<sequence>MFLVIIAAMACTVGHLNNGGELMKLVNSFMKALEVDAVMQKFSKKITNLGSYDDTRIRVIVLRLSFNCCLARVLNDVVGTTLDTEDIKEEIEEGVDKVLLMIAGETATYLPEAGIKERDVVDEGFDNEEGLEVLEETKARLAKVKS</sequence>
<dbReference type="GO" id="GO:0005771">
    <property type="term" value="C:multivesicular body"/>
    <property type="evidence" value="ECO:0000318"/>
    <property type="project" value="GO_Central"/>
</dbReference>
<dbReference type="AlphaFoldDB" id="A0A067DJP6"/>
<accession>A0A067DJP6</accession>
<dbReference type="PANTHER" id="PTHR10476">
    <property type="entry name" value="CHARGED MULTIVESICULAR BODY PROTEIN"/>
    <property type="match status" value="1"/>
</dbReference>
<name>A0A067DJP6_CITSI</name>
<keyword evidence="2" id="KW-1185">Reference proteome</keyword>